<reference evidence="1 2" key="1">
    <citation type="submission" date="2018-11" db="EMBL/GenBank/DDBJ databases">
        <authorList>
            <person name="Na S.W."/>
            <person name="Baik M."/>
        </authorList>
    </citation>
    <scope>NUCLEOTIDE SEQUENCE [LARGE SCALE GENOMIC DNA]</scope>
    <source>
        <strain evidence="1 2">E39</strain>
    </source>
</reference>
<dbReference type="Proteomes" id="UP000249375">
    <property type="component" value="Chromosome"/>
</dbReference>
<organism evidence="1 2">
    <name type="scientific">Pseudoprevotella muciniphila</name>
    <dbReference type="NCBI Taxonomy" id="2133944"/>
    <lineage>
        <taxon>Bacteria</taxon>
        <taxon>Pseudomonadati</taxon>
        <taxon>Bacteroidota</taxon>
        <taxon>Bacteroidia</taxon>
        <taxon>Bacteroidales</taxon>
        <taxon>Prevotellaceae</taxon>
        <taxon>Pseudoprevotella</taxon>
    </lineage>
</organism>
<dbReference type="OrthoDB" id="1086545at2"/>
<proteinExistence type="predicted"/>
<protein>
    <submittedName>
        <fullName evidence="1">Uncharacterized protein</fullName>
    </submittedName>
</protein>
<sequence length="196" mass="22336">MSYASKKDSSKVIGAFSSSEQFWTSFLKVVPTFSKGYLGMYLIEAKRLFKKGMLSLDAPELQTFAQLETTTAIDRRKTLEAFLPLAKTHEEAEKLINLLAEDTPEARINAMMKAATLPCCYLIFQQLRLVEGDRNLSRKACIALNQKDDVRSHQLAALVADYFGLQDVPKRVMLKLKPYQLHRVENSYENFINFVT</sequence>
<dbReference type="EMBL" id="CP033459">
    <property type="protein sequence ID" value="QFQ11981.1"/>
    <property type="molecule type" value="Genomic_DNA"/>
</dbReference>
<evidence type="ECO:0000313" key="1">
    <source>
        <dbReference type="EMBL" id="QFQ11981.1"/>
    </source>
</evidence>
<dbReference type="RefSeq" id="WP_111898942.1">
    <property type="nucleotide sequence ID" value="NZ_CP033459.1"/>
</dbReference>
<gene>
    <name evidence="1" type="ORF">C7Y71_002475</name>
</gene>
<name>A0A5P8E4T9_9BACT</name>
<accession>A0A5P8E4T9</accession>
<dbReference type="KEGG" id="alq:C7Y71_002475"/>
<keyword evidence="2" id="KW-1185">Reference proteome</keyword>
<evidence type="ECO:0000313" key="2">
    <source>
        <dbReference type="Proteomes" id="UP000249375"/>
    </source>
</evidence>
<dbReference type="AlphaFoldDB" id="A0A5P8E4T9"/>